<accession>A0A1H2Y5I1</accession>
<evidence type="ECO:0000313" key="1">
    <source>
        <dbReference type="EMBL" id="SDX00301.1"/>
    </source>
</evidence>
<protein>
    <submittedName>
        <fullName evidence="1">Uncharacterized protein</fullName>
    </submittedName>
</protein>
<proteinExistence type="predicted"/>
<gene>
    <name evidence="1" type="ORF">SAMN04488001_2221</name>
</gene>
<dbReference type="AlphaFoldDB" id="A0A1H2Y5I1"/>
<dbReference type="Proteomes" id="UP000199441">
    <property type="component" value="Unassembled WGS sequence"/>
</dbReference>
<organism evidence="1 2">
    <name type="scientific">Litoreibacter albidus</name>
    <dbReference type="NCBI Taxonomy" id="670155"/>
    <lineage>
        <taxon>Bacteria</taxon>
        <taxon>Pseudomonadati</taxon>
        <taxon>Pseudomonadota</taxon>
        <taxon>Alphaproteobacteria</taxon>
        <taxon>Rhodobacterales</taxon>
        <taxon>Roseobacteraceae</taxon>
        <taxon>Litoreibacter</taxon>
    </lineage>
</organism>
<evidence type="ECO:0000313" key="2">
    <source>
        <dbReference type="Proteomes" id="UP000199441"/>
    </source>
</evidence>
<reference evidence="2" key="1">
    <citation type="submission" date="2016-10" db="EMBL/GenBank/DDBJ databases">
        <authorList>
            <person name="Varghese N."/>
            <person name="Submissions S."/>
        </authorList>
    </citation>
    <scope>NUCLEOTIDE SEQUENCE [LARGE SCALE GENOMIC DNA]</scope>
    <source>
        <strain evidence="2">DSM 26922</strain>
    </source>
</reference>
<name>A0A1H2Y5I1_9RHOB</name>
<dbReference type="EMBL" id="FNOI01000003">
    <property type="protein sequence ID" value="SDX00301.1"/>
    <property type="molecule type" value="Genomic_DNA"/>
</dbReference>
<keyword evidence="2" id="KW-1185">Reference proteome</keyword>
<sequence length="92" mass="10038">MTTEDSAEKVHYICQTYVAKPIKGSDQVSLQIGKQFQYTTAAQAQERAEREARSEDCAGADAYYVVEDAGSGEVSEPTFLVRVGDVPDMDAL</sequence>
<dbReference type="OrthoDB" id="7708870at2"/>
<dbReference type="RefSeq" id="WP_089946990.1">
    <property type="nucleotide sequence ID" value="NZ_FNOI01000003.1"/>
</dbReference>